<evidence type="ECO:0008006" key="3">
    <source>
        <dbReference type="Google" id="ProtNLM"/>
    </source>
</evidence>
<comment type="caution">
    <text evidence="1">The sequence shown here is derived from an EMBL/GenBank/DDBJ whole genome shotgun (WGS) entry which is preliminary data.</text>
</comment>
<reference evidence="1 2" key="1">
    <citation type="submission" date="2017-08" db="EMBL/GenBank/DDBJ databases">
        <title>Comparative genomics of bacteria isolated from necrotic lesions of AOD affected trees.</title>
        <authorList>
            <person name="Doonan J."/>
            <person name="Denman S."/>
            <person name="Mcdonald J.E."/>
        </authorList>
    </citation>
    <scope>NUCLEOTIDE SEQUENCE [LARGE SCALE GENOMIC DNA]</scope>
    <source>
        <strain evidence="1 2">CIP 105588</strain>
    </source>
</reference>
<dbReference type="GeneID" id="302711787"/>
<accession>A0ABX9PQI8</accession>
<evidence type="ECO:0000313" key="1">
    <source>
        <dbReference type="EMBL" id="RKF66373.1"/>
    </source>
</evidence>
<proteinExistence type="predicted"/>
<gene>
    <name evidence="1" type="ORF">CKQ54_23580</name>
</gene>
<name>A0ABX9PQI8_9GAMM</name>
<sequence>MYKLGFLLIIIAISGCIDLGRVGTHPTLKTAYFDGKPQDVSDCLFLAAQKQRLTLLEDETGAGGLQRYNLKDGNDEDVAWIDLSSGGRRKTSANFYYAPHAPEITAAINSMISQCRLL</sequence>
<dbReference type="Proteomes" id="UP000284853">
    <property type="component" value="Unassembled WGS sequence"/>
</dbReference>
<dbReference type="PROSITE" id="PS51257">
    <property type="entry name" value="PROKAR_LIPOPROTEIN"/>
    <property type="match status" value="1"/>
</dbReference>
<evidence type="ECO:0000313" key="2">
    <source>
        <dbReference type="Proteomes" id="UP000284853"/>
    </source>
</evidence>
<organism evidence="1 2">
    <name type="scientific">Rahnella variigena</name>
    <dbReference type="NCBI Taxonomy" id="574964"/>
    <lineage>
        <taxon>Bacteria</taxon>
        <taxon>Pseudomonadati</taxon>
        <taxon>Pseudomonadota</taxon>
        <taxon>Gammaproteobacteria</taxon>
        <taxon>Enterobacterales</taxon>
        <taxon>Yersiniaceae</taxon>
        <taxon>Rahnella</taxon>
    </lineage>
</organism>
<protein>
    <recommendedName>
        <fullName evidence="3">Lipoprotein</fullName>
    </recommendedName>
</protein>
<dbReference type="RefSeq" id="WP_112286639.1">
    <property type="nucleotide sequence ID" value="NZ_CP188302.1"/>
</dbReference>
<keyword evidence="2" id="KW-1185">Reference proteome</keyword>
<dbReference type="EMBL" id="NSDJ01000002">
    <property type="protein sequence ID" value="RKF66373.1"/>
    <property type="molecule type" value="Genomic_DNA"/>
</dbReference>